<feature type="compositionally biased region" description="Basic residues" evidence="1">
    <location>
        <begin position="20"/>
        <end position="33"/>
    </location>
</feature>
<proteinExistence type="predicted"/>
<feature type="compositionally biased region" description="Basic and acidic residues" evidence="1">
    <location>
        <begin position="68"/>
        <end position="77"/>
    </location>
</feature>
<feature type="region of interest" description="Disordered" evidence="1">
    <location>
        <begin position="1"/>
        <end position="81"/>
    </location>
</feature>
<organism evidence="2">
    <name type="scientific">viral metagenome</name>
    <dbReference type="NCBI Taxonomy" id="1070528"/>
    <lineage>
        <taxon>unclassified sequences</taxon>
        <taxon>metagenomes</taxon>
        <taxon>organismal metagenomes</taxon>
    </lineage>
</organism>
<dbReference type="EMBL" id="MN740356">
    <property type="protein sequence ID" value="QHU02362.1"/>
    <property type="molecule type" value="Genomic_DNA"/>
</dbReference>
<name>A0A6C0J9P0_9ZZZZ</name>
<evidence type="ECO:0000256" key="1">
    <source>
        <dbReference type="SAM" id="MobiDB-lite"/>
    </source>
</evidence>
<reference evidence="2" key="1">
    <citation type="journal article" date="2020" name="Nature">
        <title>Giant virus diversity and host interactions through global metagenomics.</title>
        <authorList>
            <person name="Schulz F."/>
            <person name="Roux S."/>
            <person name="Paez-Espino D."/>
            <person name="Jungbluth S."/>
            <person name="Walsh D.A."/>
            <person name="Denef V.J."/>
            <person name="McMahon K.D."/>
            <person name="Konstantinidis K.T."/>
            <person name="Eloe-Fadrosh E.A."/>
            <person name="Kyrpides N.C."/>
            <person name="Woyke T."/>
        </authorList>
    </citation>
    <scope>NUCLEOTIDE SEQUENCE</scope>
    <source>
        <strain evidence="2">GVMAG-M-3300025880-75</strain>
    </source>
</reference>
<dbReference type="AlphaFoldDB" id="A0A6C0J9P0"/>
<accession>A0A6C0J9P0</accession>
<feature type="compositionally biased region" description="Acidic residues" evidence="1">
    <location>
        <begin position="43"/>
        <end position="56"/>
    </location>
</feature>
<evidence type="ECO:0000313" key="2">
    <source>
        <dbReference type="EMBL" id="QHU02362.1"/>
    </source>
</evidence>
<sequence>MSTLSYSDFSSDNKVENFTPKKRKNKTIKRKSTKVREFLNSMGEDDDDSNLADFDENFSPPPSAQITREPDESKEALPDTDSAIGMEGFSKLSTDQASNQNYQNYFNTYIPYASNPQNSANLHGSKDELMKKLNYMIHLLEETKDEKTQNVTEELVLYMFLGVFTIFVVDSFARAGKYTR</sequence>
<protein>
    <submittedName>
        <fullName evidence="2">Uncharacterized protein</fullName>
    </submittedName>
</protein>
<feature type="compositionally biased region" description="Polar residues" evidence="1">
    <location>
        <begin position="1"/>
        <end position="12"/>
    </location>
</feature>